<feature type="transmembrane region" description="Helical" evidence="7">
    <location>
        <begin position="317"/>
        <end position="341"/>
    </location>
</feature>
<evidence type="ECO:0000256" key="4">
    <source>
        <dbReference type="ARBA" id="ARBA00022692"/>
    </source>
</evidence>
<feature type="transmembrane region" description="Helical" evidence="7">
    <location>
        <begin position="469"/>
        <end position="490"/>
    </location>
</feature>
<dbReference type="OMA" id="SAVMWGY"/>
<feature type="transmembrane region" description="Helical" evidence="7">
    <location>
        <begin position="434"/>
        <end position="457"/>
    </location>
</feature>
<feature type="transmembrane region" description="Helical" evidence="7">
    <location>
        <begin position="227"/>
        <end position="245"/>
    </location>
</feature>
<feature type="transmembrane region" description="Helical" evidence="7">
    <location>
        <begin position="184"/>
        <end position="207"/>
    </location>
</feature>
<evidence type="ECO:0000256" key="5">
    <source>
        <dbReference type="ARBA" id="ARBA00022989"/>
    </source>
</evidence>
<evidence type="ECO:0000259" key="8">
    <source>
        <dbReference type="PROSITE" id="PS50850"/>
    </source>
</evidence>
<dbReference type="GeneID" id="113402400"/>
<organism evidence="9 10">
    <name type="scientific">Vanessa tameamea</name>
    <name type="common">Kamehameha butterfly</name>
    <dbReference type="NCBI Taxonomy" id="334116"/>
    <lineage>
        <taxon>Eukaryota</taxon>
        <taxon>Metazoa</taxon>
        <taxon>Ecdysozoa</taxon>
        <taxon>Arthropoda</taxon>
        <taxon>Hexapoda</taxon>
        <taxon>Insecta</taxon>
        <taxon>Pterygota</taxon>
        <taxon>Neoptera</taxon>
        <taxon>Endopterygota</taxon>
        <taxon>Lepidoptera</taxon>
        <taxon>Glossata</taxon>
        <taxon>Ditrysia</taxon>
        <taxon>Papilionoidea</taxon>
        <taxon>Nymphalidae</taxon>
        <taxon>Nymphalinae</taxon>
        <taxon>Vanessa</taxon>
    </lineage>
</organism>
<keyword evidence="4 7" id="KW-0812">Transmembrane</keyword>
<dbReference type="GO" id="GO:0022857">
    <property type="term" value="F:transmembrane transporter activity"/>
    <property type="evidence" value="ECO:0007669"/>
    <property type="project" value="InterPro"/>
</dbReference>
<dbReference type="SUPFAM" id="SSF103473">
    <property type="entry name" value="MFS general substrate transporter"/>
    <property type="match status" value="1"/>
</dbReference>
<feature type="transmembrane region" description="Helical" evidence="7">
    <location>
        <begin position="53"/>
        <end position="72"/>
    </location>
</feature>
<dbReference type="AlphaFoldDB" id="A0A8B8IMT2"/>
<keyword evidence="9" id="KW-1185">Reference proteome</keyword>
<evidence type="ECO:0000256" key="2">
    <source>
        <dbReference type="ARBA" id="ARBA00008335"/>
    </source>
</evidence>
<comment type="similarity">
    <text evidence="2">Belongs to the major facilitator superfamily.</text>
</comment>
<feature type="transmembrane region" description="Helical" evidence="7">
    <location>
        <begin position="409"/>
        <end position="428"/>
    </location>
</feature>
<dbReference type="Gene3D" id="1.20.1250.20">
    <property type="entry name" value="MFS general substrate transporter like domains"/>
    <property type="match status" value="1"/>
</dbReference>
<keyword evidence="6 7" id="KW-0472">Membrane</keyword>
<feature type="domain" description="Major facilitator superfamily (MFS) profile" evidence="8">
    <location>
        <begin position="59"/>
        <end position="521"/>
    </location>
</feature>
<sequence length="525" mass="57170">MVAIKTDVEAPAVKEDIPHDHLYKVTGLSSTNLEKLAQEPASDFEEAISATGYGWFNISLMLCTLPAFWSAVSVTSSSSFIYTRAQCDMELRLLDMGTVTAMTYVGMISSAMLWGFLSDTLGRRQLMIWGFFSSGLVEVAASLSQNFTMLLITRFFSGFLFNGPFAVLLTYLAELHRTELRARVLLLTGLFFTIANTTLPLLAWAIITKDWDFPLFGNTIVIHSWNLFLLATAMVPILTGMAFIYQPESPKFLMSRGRNKEALEVFRKIYSQNTGKPPETYPIKKLVEERSEQQSRGLAALKEGGAQFAPLYKPPHIGWLLLICLAHLGCMFGSNTIRLWYPQLAAMIGSDGTESLCSAIAPKHVEVEGCLPTETNMLTYLQTAVVGAGSMITYGIGGAMINSCGKRRVSGFCGILSAIFIITLPFTGSSALPMVAMVTTAMAITSLCSATLSSIAVDLFPTSLRVMAMATFLMSGRVGTILGTVIFPALIDFGCLPPFITIGAVLSLCGISCFFLPNTTLKKLE</sequence>
<evidence type="ECO:0000256" key="7">
    <source>
        <dbReference type="SAM" id="Phobius"/>
    </source>
</evidence>
<dbReference type="PANTHER" id="PTHR23511:SF36">
    <property type="entry name" value="EG:BACR7A4.13 PROTEIN-RELATED"/>
    <property type="match status" value="1"/>
</dbReference>
<evidence type="ECO:0000313" key="9">
    <source>
        <dbReference type="Proteomes" id="UP001652626"/>
    </source>
</evidence>
<proteinExistence type="inferred from homology"/>
<name>A0A8B8IMT2_VANTA</name>
<evidence type="ECO:0000256" key="6">
    <source>
        <dbReference type="ARBA" id="ARBA00023136"/>
    </source>
</evidence>
<dbReference type="OrthoDB" id="3936150at2759"/>
<feature type="transmembrane region" description="Helical" evidence="7">
    <location>
        <begin position="496"/>
        <end position="516"/>
    </location>
</feature>
<gene>
    <name evidence="10" type="primary">LOC113402400</name>
</gene>
<dbReference type="RefSeq" id="XP_026498424.2">
    <property type="nucleotide sequence ID" value="XM_026642639.2"/>
</dbReference>
<reference evidence="10" key="1">
    <citation type="submission" date="2025-08" db="UniProtKB">
        <authorList>
            <consortium name="RefSeq"/>
        </authorList>
    </citation>
    <scope>IDENTIFICATION</scope>
    <source>
        <tissue evidence="10">Whole body</tissue>
    </source>
</reference>
<keyword evidence="3" id="KW-0813">Transport</keyword>
<comment type="subcellular location">
    <subcellularLocation>
        <location evidence="1">Membrane</location>
        <topology evidence="1">Multi-pass membrane protein</topology>
    </subcellularLocation>
</comment>
<feature type="transmembrane region" description="Helical" evidence="7">
    <location>
        <begin position="377"/>
        <end position="397"/>
    </location>
</feature>
<dbReference type="PROSITE" id="PS50850">
    <property type="entry name" value="MFS"/>
    <property type="match status" value="1"/>
</dbReference>
<evidence type="ECO:0000256" key="3">
    <source>
        <dbReference type="ARBA" id="ARBA00022448"/>
    </source>
</evidence>
<evidence type="ECO:0000256" key="1">
    <source>
        <dbReference type="ARBA" id="ARBA00004141"/>
    </source>
</evidence>
<protein>
    <submittedName>
        <fullName evidence="10">Synaptic vesicle glycoprotein 2A-like</fullName>
    </submittedName>
</protein>
<feature type="transmembrane region" description="Helical" evidence="7">
    <location>
        <begin position="151"/>
        <end position="172"/>
    </location>
</feature>
<dbReference type="InterPro" id="IPR020846">
    <property type="entry name" value="MFS_dom"/>
</dbReference>
<dbReference type="InterPro" id="IPR005828">
    <property type="entry name" value="MFS_sugar_transport-like"/>
</dbReference>
<accession>A0A8B8IMT2</accession>
<evidence type="ECO:0000313" key="10">
    <source>
        <dbReference type="RefSeq" id="XP_026498424.2"/>
    </source>
</evidence>
<dbReference type="GO" id="GO:0016020">
    <property type="term" value="C:membrane"/>
    <property type="evidence" value="ECO:0007669"/>
    <property type="project" value="UniProtKB-SubCell"/>
</dbReference>
<dbReference type="Pfam" id="PF00083">
    <property type="entry name" value="Sugar_tr"/>
    <property type="match status" value="1"/>
</dbReference>
<dbReference type="Proteomes" id="UP001652626">
    <property type="component" value="Chromosome 12"/>
</dbReference>
<dbReference type="PANTHER" id="PTHR23511">
    <property type="entry name" value="SYNAPTIC VESICLE GLYCOPROTEIN 2"/>
    <property type="match status" value="1"/>
</dbReference>
<dbReference type="InterPro" id="IPR036259">
    <property type="entry name" value="MFS_trans_sf"/>
</dbReference>
<feature type="transmembrane region" description="Helical" evidence="7">
    <location>
        <begin position="93"/>
        <end position="117"/>
    </location>
</feature>
<keyword evidence="5 7" id="KW-1133">Transmembrane helix</keyword>